<sequence length="495" mass="56455">MHHYSESHVQHAAMITSESIAEETKTTIHSLPSELVSSIFKYTYMKSRVELRRRSYIDSNNNDINFKTTWKQEDLLEPSLFPRAITSTCRRWKAIAECHPIFWTRIIAFVDSTPTPLSEVLLYLTLSKDLPIHVYVLRRPDTYLDQGLDEHQRCRDVIELLRPHIRRCQKISFDVIYSSSLPSISQDFFGSASFLETLNLKCRTDDGRAPGASGCRPEIDNDPFLTPALKELVVDGRNFSHACLMIPAWIESLKGHEFQLQVHTFTPSQSIPRDLAFTLRDFVNVLDQLRVNRLSLYVEFHNVPPSTPTPDFILPADSYMLDNLSSWFLTEIMEILANDYVDSIYISRCPVGAVDFEFSAHYLTLDTIDGSEEVSAFLDCWNGAELKVVDCPSFDDNALEALGGNSSFQSMETRNCWNFSPEAVKEMVKTLNESVARNIAGGGYHDRDGFALSHLTIEGHKRPLTIEEKRWFRGNVWSYGHSKWTTSDEVTSLVG</sequence>
<keyword evidence="2" id="KW-1185">Reference proteome</keyword>
<comment type="caution">
    <text evidence="1">The sequence shown here is derived from an EMBL/GenBank/DDBJ whole genome shotgun (WGS) entry which is preliminary data.</text>
</comment>
<evidence type="ECO:0000313" key="1">
    <source>
        <dbReference type="EMBL" id="RDB18107.1"/>
    </source>
</evidence>
<accession>A0A369JBW5</accession>
<gene>
    <name evidence="1" type="ORF">Hypma_000441</name>
</gene>
<dbReference type="EMBL" id="LUEZ02000106">
    <property type="protein sequence ID" value="RDB18107.1"/>
    <property type="molecule type" value="Genomic_DNA"/>
</dbReference>
<dbReference type="SUPFAM" id="SSF81383">
    <property type="entry name" value="F-box domain"/>
    <property type="match status" value="1"/>
</dbReference>
<organism evidence="1 2">
    <name type="scientific">Hypsizygus marmoreus</name>
    <name type="common">White beech mushroom</name>
    <name type="synonym">Agaricus marmoreus</name>
    <dbReference type="NCBI Taxonomy" id="39966"/>
    <lineage>
        <taxon>Eukaryota</taxon>
        <taxon>Fungi</taxon>
        <taxon>Dikarya</taxon>
        <taxon>Basidiomycota</taxon>
        <taxon>Agaricomycotina</taxon>
        <taxon>Agaricomycetes</taxon>
        <taxon>Agaricomycetidae</taxon>
        <taxon>Agaricales</taxon>
        <taxon>Tricholomatineae</taxon>
        <taxon>Lyophyllaceae</taxon>
        <taxon>Hypsizygus</taxon>
    </lineage>
</organism>
<dbReference type="InterPro" id="IPR036047">
    <property type="entry name" value="F-box-like_dom_sf"/>
</dbReference>
<dbReference type="Proteomes" id="UP000076154">
    <property type="component" value="Unassembled WGS sequence"/>
</dbReference>
<reference evidence="1" key="1">
    <citation type="submission" date="2018-04" db="EMBL/GenBank/DDBJ databases">
        <title>Whole genome sequencing of Hypsizygus marmoreus.</title>
        <authorList>
            <person name="Choi I.-G."/>
            <person name="Min B."/>
            <person name="Kim J.-G."/>
            <person name="Kim S."/>
            <person name="Oh Y.-L."/>
            <person name="Kong W.-S."/>
            <person name="Park H."/>
            <person name="Jeong J."/>
            <person name="Song E.-S."/>
        </authorList>
    </citation>
    <scope>NUCLEOTIDE SEQUENCE [LARGE SCALE GENOMIC DNA]</scope>
    <source>
        <strain evidence="1">51987-8</strain>
    </source>
</reference>
<dbReference type="STRING" id="39966.A0A369JBW5"/>
<protein>
    <submittedName>
        <fullName evidence="1">Uncharacterized protein</fullName>
    </submittedName>
</protein>
<name>A0A369JBW5_HYPMA</name>
<dbReference type="AlphaFoldDB" id="A0A369JBW5"/>
<proteinExistence type="predicted"/>
<dbReference type="InParanoid" id="A0A369JBW5"/>
<dbReference type="OrthoDB" id="3001771at2759"/>
<evidence type="ECO:0000313" key="2">
    <source>
        <dbReference type="Proteomes" id="UP000076154"/>
    </source>
</evidence>